<evidence type="ECO:0000256" key="1">
    <source>
        <dbReference type="SAM" id="MobiDB-lite"/>
    </source>
</evidence>
<gene>
    <name evidence="2" type="ORF">DB88DRAFT_514321</name>
</gene>
<keyword evidence="3" id="KW-1185">Reference proteome</keyword>
<feature type="compositionally biased region" description="Polar residues" evidence="1">
    <location>
        <begin position="200"/>
        <end position="214"/>
    </location>
</feature>
<reference evidence="2" key="1">
    <citation type="submission" date="2023-02" db="EMBL/GenBank/DDBJ databases">
        <title>Identification and recombinant expression of a fungal hydrolase from Papiliotrema laurentii that hydrolyzes apple cutin and clears colloidal polyester polyurethane.</title>
        <authorList>
            <consortium name="DOE Joint Genome Institute"/>
            <person name="Roman V.A."/>
            <person name="Bojanowski C."/>
            <person name="Crable B.R."/>
            <person name="Wagner D.N."/>
            <person name="Hung C.S."/>
            <person name="Nadeau L.J."/>
            <person name="Schratz L."/>
            <person name="Haridas S."/>
            <person name="Pangilinan J."/>
            <person name="Lipzen A."/>
            <person name="Na H."/>
            <person name="Yan M."/>
            <person name="Ng V."/>
            <person name="Grigoriev I.V."/>
            <person name="Spatafora J.W."/>
            <person name="Barlow D."/>
            <person name="Biffinger J."/>
            <person name="Kelley-Loughnane N."/>
            <person name="Varaljay V.A."/>
            <person name="Crookes-Goodson W.J."/>
        </authorList>
    </citation>
    <scope>NUCLEOTIDE SEQUENCE</scope>
    <source>
        <strain evidence="2">5307AH</strain>
    </source>
</reference>
<dbReference type="EMBL" id="JAODAN010000001">
    <property type="protein sequence ID" value="KAK1926938.1"/>
    <property type="molecule type" value="Genomic_DNA"/>
</dbReference>
<organism evidence="2 3">
    <name type="scientific">Papiliotrema laurentii</name>
    <name type="common">Cryptococcus laurentii</name>
    <dbReference type="NCBI Taxonomy" id="5418"/>
    <lineage>
        <taxon>Eukaryota</taxon>
        <taxon>Fungi</taxon>
        <taxon>Dikarya</taxon>
        <taxon>Basidiomycota</taxon>
        <taxon>Agaricomycotina</taxon>
        <taxon>Tremellomycetes</taxon>
        <taxon>Tremellales</taxon>
        <taxon>Rhynchogastremaceae</taxon>
        <taxon>Papiliotrema</taxon>
    </lineage>
</organism>
<feature type="region of interest" description="Disordered" evidence="1">
    <location>
        <begin position="1"/>
        <end position="55"/>
    </location>
</feature>
<accession>A0AAD9FVP3</accession>
<evidence type="ECO:0000313" key="3">
    <source>
        <dbReference type="Proteomes" id="UP001182556"/>
    </source>
</evidence>
<feature type="region of interest" description="Disordered" evidence="1">
    <location>
        <begin position="68"/>
        <end position="87"/>
    </location>
</feature>
<feature type="region of interest" description="Disordered" evidence="1">
    <location>
        <begin position="184"/>
        <end position="214"/>
    </location>
</feature>
<evidence type="ECO:0000313" key="2">
    <source>
        <dbReference type="EMBL" id="KAK1926938.1"/>
    </source>
</evidence>
<proteinExistence type="predicted"/>
<feature type="compositionally biased region" description="Pro residues" evidence="1">
    <location>
        <begin position="28"/>
        <end position="44"/>
    </location>
</feature>
<dbReference type="AlphaFoldDB" id="A0AAD9FVP3"/>
<name>A0AAD9FVP3_PAPLA</name>
<dbReference type="Proteomes" id="UP001182556">
    <property type="component" value="Unassembled WGS sequence"/>
</dbReference>
<sequence>MYCGRPGVSPSTPQSMGLALPGGFKPFSQPPPPPPPSTSPPSVEPTPTELSAPPLDLILQSPIGLLFPKGKCHEGRGSDPPRVAPLNPPLHTHTHNPDVRLPINSHSVHGGGQRERAYARHGNEAVHQEAVSVSSSTPSPYFHPNAFRLTGSGSSSSPPLPLEVISFFALLSASLHHLTLADGNRRESTQLPPFRAPHRPNTSLLDLTSDQSQA</sequence>
<comment type="caution">
    <text evidence="2">The sequence shown here is derived from an EMBL/GenBank/DDBJ whole genome shotgun (WGS) entry which is preliminary data.</text>
</comment>
<protein>
    <submittedName>
        <fullName evidence="2">Uncharacterized protein</fullName>
    </submittedName>
</protein>